<dbReference type="PROSITE" id="PS50889">
    <property type="entry name" value="S4"/>
    <property type="match status" value="1"/>
</dbReference>
<evidence type="ECO:0000256" key="5">
    <source>
        <dbReference type="ARBA" id="ARBA00036535"/>
    </source>
</evidence>
<evidence type="ECO:0000313" key="11">
    <source>
        <dbReference type="Proteomes" id="UP000218288"/>
    </source>
</evidence>
<dbReference type="SUPFAM" id="SSF55120">
    <property type="entry name" value="Pseudouridine synthase"/>
    <property type="match status" value="1"/>
</dbReference>
<evidence type="ECO:0000313" key="10">
    <source>
        <dbReference type="EMBL" id="BAU88897.1"/>
    </source>
</evidence>
<evidence type="ECO:0000259" key="9">
    <source>
        <dbReference type="SMART" id="SM00363"/>
    </source>
</evidence>
<dbReference type="AlphaFoldDB" id="A0A161JL66"/>
<feature type="region of interest" description="Disordered" evidence="8">
    <location>
        <begin position="1"/>
        <end position="24"/>
    </location>
</feature>
<gene>
    <name evidence="10" type="ORF">MPPM_0292</name>
</gene>
<dbReference type="InterPro" id="IPR018496">
    <property type="entry name" value="PsdUridine_synth_RsuA/RluB_CS"/>
</dbReference>
<evidence type="ECO:0000256" key="6">
    <source>
        <dbReference type="PROSITE-ProRule" id="PRU00182"/>
    </source>
</evidence>
<dbReference type="PANTHER" id="PTHR47683:SF2">
    <property type="entry name" value="RNA-BINDING S4 DOMAIN-CONTAINING PROTEIN"/>
    <property type="match status" value="1"/>
</dbReference>
<evidence type="ECO:0000256" key="2">
    <source>
        <dbReference type="ARBA" id="ARBA00008348"/>
    </source>
</evidence>
<sequence>MSLSTPGSQNRARGRFAAHSSPPPVSLPRVLSKFGFCSRRLAEVLIESGRVRVDGRVVRNAGVRVDPQRATICVDGRRLVSAAKVYLLLNKPRGLLTTYGDPQGRKTVYDCLAGHDLPFLAPVGRLDCASEGLLLMTNDTRWAHRLLDPASNVDKVYHVQIDRRPDEALLTGLREGAAHDGERLAAKSVAPLRVGERNAWLEVVLSAGRNRQIRRMMALNGAEVLRLVRVAVGGLRLGDVRKGAFRHLTNAERACLAAGGRTDSIRRSPTAGRAENGRETFSAERLLQRSVATSSIRSDTGRDHLRMPTEGGVALGRHLI</sequence>
<dbReference type="NCBIfam" id="TIGR00093">
    <property type="entry name" value="pseudouridine synthase"/>
    <property type="match status" value="1"/>
</dbReference>
<keyword evidence="3 7" id="KW-0413">Isomerase</keyword>
<comment type="catalytic activity">
    <reaction evidence="4">
        <text>uridine(35) in tRNA(Tyr) = pseudouridine(35) in tRNA(Tyr)</text>
        <dbReference type="Rhea" id="RHEA:60556"/>
        <dbReference type="Rhea" id="RHEA-COMP:15607"/>
        <dbReference type="Rhea" id="RHEA-COMP:15608"/>
        <dbReference type="ChEBI" id="CHEBI:65314"/>
        <dbReference type="ChEBI" id="CHEBI:65315"/>
    </reaction>
</comment>
<dbReference type="PROSITE" id="PS01149">
    <property type="entry name" value="PSI_RSU"/>
    <property type="match status" value="1"/>
</dbReference>
<organism evidence="10 11">
    <name type="scientific">Methylorubrum populi</name>
    <dbReference type="NCBI Taxonomy" id="223967"/>
    <lineage>
        <taxon>Bacteria</taxon>
        <taxon>Pseudomonadati</taxon>
        <taxon>Pseudomonadota</taxon>
        <taxon>Alphaproteobacteria</taxon>
        <taxon>Hyphomicrobiales</taxon>
        <taxon>Methylobacteriaceae</taxon>
        <taxon>Methylorubrum</taxon>
    </lineage>
</organism>
<name>A0A161JL66_9HYPH</name>
<dbReference type="PANTHER" id="PTHR47683">
    <property type="entry name" value="PSEUDOURIDINE SYNTHASE FAMILY PROTEIN-RELATED"/>
    <property type="match status" value="1"/>
</dbReference>
<dbReference type="InterPro" id="IPR042092">
    <property type="entry name" value="PsdUridine_s_RsuA/RluB/E/F_cat"/>
</dbReference>
<feature type="domain" description="RNA-binding S4" evidence="9">
    <location>
        <begin position="25"/>
        <end position="88"/>
    </location>
</feature>
<evidence type="ECO:0000256" key="3">
    <source>
        <dbReference type="ARBA" id="ARBA00023235"/>
    </source>
</evidence>
<accession>A0A161JL66</accession>
<dbReference type="InterPro" id="IPR000748">
    <property type="entry name" value="PsdUridine_synth_RsuA/RluB/E/F"/>
</dbReference>
<dbReference type="Pfam" id="PF00849">
    <property type="entry name" value="PseudoU_synth_2"/>
    <property type="match status" value="1"/>
</dbReference>
<dbReference type="Gene3D" id="3.30.70.580">
    <property type="entry name" value="Pseudouridine synthase I, catalytic domain, N-terminal subdomain"/>
    <property type="match status" value="1"/>
</dbReference>
<evidence type="ECO:0000256" key="7">
    <source>
        <dbReference type="RuleBase" id="RU003887"/>
    </source>
</evidence>
<dbReference type="InterPro" id="IPR020094">
    <property type="entry name" value="TruA/RsuA/RluB/E/F_N"/>
</dbReference>
<proteinExistence type="inferred from homology"/>
<dbReference type="CDD" id="cd02870">
    <property type="entry name" value="PseudoU_synth_RsuA_like"/>
    <property type="match status" value="1"/>
</dbReference>
<dbReference type="Pfam" id="PF01479">
    <property type="entry name" value="S4"/>
    <property type="match status" value="1"/>
</dbReference>
<evidence type="ECO:0000256" key="1">
    <source>
        <dbReference type="ARBA" id="ARBA00000073"/>
    </source>
</evidence>
<dbReference type="InterPro" id="IPR050343">
    <property type="entry name" value="RsuA_PseudoU_synthase"/>
</dbReference>
<evidence type="ECO:0000256" key="8">
    <source>
        <dbReference type="SAM" id="MobiDB-lite"/>
    </source>
</evidence>
<reference evidence="10 11" key="1">
    <citation type="journal article" date="2016" name="Genome Announc.">
        <title>Complete Genome Sequence of Methylobacterium populi P-1M, Isolated from Pink-Pigmented Household Biofilm.</title>
        <authorList>
            <person name="Morohoshi T."/>
            <person name="Ikeda T."/>
        </authorList>
    </citation>
    <scope>NUCLEOTIDE SEQUENCE [LARGE SCALE GENOMIC DNA]</scope>
    <source>
        <strain evidence="10 11">P-1M</strain>
    </source>
</reference>
<keyword evidence="6" id="KW-0694">RNA-binding</keyword>
<dbReference type="Gene3D" id="3.30.70.1560">
    <property type="entry name" value="Alpha-L RNA-binding motif"/>
    <property type="match status" value="1"/>
</dbReference>
<dbReference type="InterPro" id="IPR002942">
    <property type="entry name" value="S4_RNA-bd"/>
</dbReference>
<dbReference type="Gene3D" id="3.10.290.10">
    <property type="entry name" value="RNA-binding S4 domain"/>
    <property type="match status" value="1"/>
</dbReference>
<dbReference type="InterPro" id="IPR006145">
    <property type="entry name" value="PsdUridine_synth_RsuA/RluA"/>
</dbReference>
<dbReference type="OrthoDB" id="9807213at2"/>
<dbReference type="EC" id="5.4.99.-" evidence="7"/>
<dbReference type="GO" id="GO:0000455">
    <property type="term" value="P:enzyme-directed rRNA pseudouridine synthesis"/>
    <property type="evidence" value="ECO:0007669"/>
    <property type="project" value="UniProtKB-ARBA"/>
</dbReference>
<dbReference type="GO" id="GO:0003723">
    <property type="term" value="F:RNA binding"/>
    <property type="evidence" value="ECO:0007669"/>
    <property type="project" value="UniProtKB-KW"/>
</dbReference>
<dbReference type="InterPro" id="IPR020103">
    <property type="entry name" value="PsdUridine_synth_cat_dom_sf"/>
</dbReference>
<comment type="catalytic activity">
    <reaction evidence="5">
        <text>uridine(2604) in 23S rRNA = pseudouridine(2604) in 23S rRNA</text>
        <dbReference type="Rhea" id="RHEA:38875"/>
        <dbReference type="Rhea" id="RHEA-COMP:10093"/>
        <dbReference type="Rhea" id="RHEA-COMP:10094"/>
        <dbReference type="ChEBI" id="CHEBI:65314"/>
        <dbReference type="ChEBI" id="CHEBI:65315"/>
        <dbReference type="EC" id="5.4.99.21"/>
    </reaction>
</comment>
<dbReference type="SMART" id="SM00363">
    <property type="entry name" value="S4"/>
    <property type="match status" value="1"/>
</dbReference>
<dbReference type="Proteomes" id="UP000218288">
    <property type="component" value="Chromosome"/>
</dbReference>
<comment type="similarity">
    <text evidence="2 7">Belongs to the pseudouridine synthase RsuA family.</text>
</comment>
<evidence type="ECO:0000256" key="4">
    <source>
        <dbReference type="ARBA" id="ARBA00036390"/>
    </source>
</evidence>
<protein>
    <recommendedName>
        <fullName evidence="7">Pseudouridine synthase</fullName>
        <ecNumber evidence="7">5.4.99.-</ecNumber>
    </recommendedName>
</protein>
<dbReference type="GO" id="GO:0160138">
    <property type="term" value="F:23S rRNA pseudouridine(2604) synthase activity"/>
    <property type="evidence" value="ECO:0007669"/>
    <property type="project" value="UniProtKB-EC"/>
</dbReference>
<dbReference type="InterPro" id="IPR036986">
    <property type="entry name" value="S4_RNA-bd_sf"/>
</dbReference>
<dbReference type="SUPFAM" id="SSF55174">
    <property type="entry name" value="Alpha-L RNA-binding motif"/>
    <property type="match status" value="1"/>
</dbReference>
<dbReference type="EMBL" id="AP014809">
    <property type="protein sequence ID" value="BAU88897.1"/>
    <property type="molecule type" value="Genomic_DNA"/>
</dbReference>
<feature type="compositionally biased region" description="Polar residues" evidence="8">
    <location>
        <begin position="1"/>
        <end position="11"/>
    </location>
</feature>
<comment type="catalytic activity">
    <reaction evidence="1">
        <text>a uridine in RNA = a pseudouridine in RNA</text>
        <dbReference type="Rhea" id="RHEA:48348"/>
        <dbReference type="Rhea" id="RHEA-COMP:12068"/>
        <dbReference type="Rhea" id="RHEA-COMP:12069"/>
        <dbReference type="ChEBI" id="CHEBI:65314"/>
        <dbReference type="ChEBI" id="CHEBI:65315"/>
    </reaction>
</comment>